<name>A0A9C7GAK3_9BACI</name>
<gene>
    <name evidence="4" type="ORF">NEOCIP111885_02189</name>
</gene>
<feature type="signal peptide" evidence="2">
    <location>
        <begin position="1"/>
        <end position="22"/>
    </location>
</feature>
<feature type="domain" description="SLH" evidence="3">
    <location>
        <begin position="470"/>
        <end position="533"/>
    </location>
</feature>
<dbReference type="AlphaFoldDB" id="A0A9C7GAK3"/>
<evidence type="ECO:0000256" key="2">
    <source>
        <dbReference type="SAM" id="SignalP"/>
    </source>
</evidence>
<dbReference type="InterPro" id="IPR001119">
    <property type="entry name" value="SLH_dom"/>
</dbReference>
<keyword evidence="1 2" id="KW-0732">Signal</keyword>
<evidence type="ECO:0000313" key="5">
    <source>
        <dbReference type="Proteomes" id="UP000789845"/>
    </source>
</evidence>
<dbReference type="Pfam" id="PF00395">
    <property type="entry name" value="SLH"/>
    <property type="match status" value="3"/>
</dbReference>
<keyword evidence="5" id="KW-1185">Reference proteome</keyword>
<evidence type="ECO:0000259" key="3">
    <source>
        <dbReference type="PROSITE" id="PS51272"/>
    </source>
</evidence>
<proteinExistence type="predicted"/>
<sequence>MKMYPFSKKALSAMLAATVALSPIVTTGIAFQPTKVEAATTLSDAYNRVKLIYSKLTDVQKAEYRKVAEGLTQFTKEDWKSVLTTEQAAKMKAALEGRNVTPEEVIEKFTLLVYGTTSADIEAKLATYKQSPTFIEFERVMGDGTTDLIVQFIMDAEKEVWKKSYSEMLEIVLSGSIEELTIQIRDNLIKNNPKYAKLNSDIGTKLGTSLEGIFDINDRILAKLVSKNLLTSTELTNIKKSFITAAFAAGNPNTEPPVVIEPGPPGPGLDPPYKYEETDKEVKTVVGDEKVTSLVNQITAEKNEIVIDLKTVPGKSSNAELPGLLFTEAAKKNANAFIEISTEGASYKLPVSEISALNLGEGVKIIVSVNVVEATEIKAGVKVVSKVIEFKVEAQTGTTKVELETFKSYVDRTITGDQNFDSNKSIGVKIGSDGTLTSVPTLFTDAIVDKNKANATIKSLTNSKYTIVENDITFPDVDNKGNQEKYIETLASKLIIKGKPDNTFAPGEEMTRAQFTVLLVKALALPGQKYDGKFKDVKEADWFNLNGELAAAIDTGIIKGKPDGRFAPNEKITRTQAAIMLNRAMDLGFINFDKTKLDTSKKVTDFSDTAILDAEAKAAIEAIYQAGIASGKPDGTFDPKGNTRRDQMAKMLAEFLISAKLMNEIK</sequence>
<reference evidence="4" key="1">
    <citation type="submission" date="2021-10" db="EMBL/GenBank/DDBJ databases">
        <authorList>
            <person name="Criscuolo A."/>
        </authorList>
    </citation>
    <scope>NUCLEOTIDE SEQUENCE</scope>
    <source>
        <strain evidence="4">CIP111885</strain>
    </source>
</reference>
<dbReference type="PANTHER" id="PTHR43308:SF5">
    <property type="entry name" value="S-LAYER PROTEIN _ PEPTIDOGLYCAN ENDO-BETA-N-ACETYLGLUCOSAMINIDASE"/>
    <property type="match status" value="1"/>
</dbReference>
<dbReference type="Proteomes" id="UP000789845">
    <property type="component" value="Unassembled WGS sequence"/>
</dbReference>
<dbReference type="PANTHER" id="PTHR43308">
    <property type="entry name" value="OUTER MEMBRANE PROTEIN ALPHA-RELATED"/>
    <property type="match status" value="1"/>
</dbReference>
<comment type="caution">
    <text evidence="4">The sequence shown here is derived from an EMBL/GenBank/DDBJ whole genome shotgun (WGS) entry which is preliminary data.</text>
</comment>
<feature type="domain" description="SLH" evidence="3">
    <location>
        <begin position="534"/>
        <end position="595"/>
    </location>
</feature>
<evidence type="ECO:0000313" key="4">
    <source>
        <dbReference type="EMBL" id="CAG9608495.1"/>
    </source>
</evidence>
<dbReference type="PROSITE" id="PS51272">
    <property type="entry name" value="SLH"/>
    <property type="match status" value="3"/>
</dbReference>
<feature type="domain" description="SLH" evidence="3">
    <location>
        <begin position="603"/>
        <end position="666"/>
    </location>
</feature>
<evidence type="ECO:0000256" key="1">
    <source>
        <dbReference type="ARBA" id="ARBA00022729"/>
    </source>
</evidence>
<organism evidence="4 5">
    <name type="scientific">Pseudoneobacillus rhizosphaerae</name>
    <dbReference type="NCBI Taxonomy" id="2880968"/>
    <lineage>
        <taxon>Bacteria</taxon>
        <taxon>Bacillati</taxon>
        <taxon>Bacillota</taxon>
        <taxon>Bacilli</taxon>
        <taxon>Bacillales</taxon>
        <taxon>Bacillaceae</taxon>
        <taxon>Pseudoneobacillus</taxon>
    </lineage>
</organism>
<dbReference type="EMBL" id="CAKJTG010000010">
    <property type="protein sequence ID" value="CAG9608495.1"/>
    <property type="molecule type" value="Genomic_DNA"/>
</dbReference>
<feature type="chain" id="PRO_5039544815" description="SLH domain-containing protein" evidence="2">
    <location>
        <begin position="23"/>
        <end position="666"/>
    </location>
</feature>
<dbReference type="InterPro" id="IPR051465">
    <property type="entry name" value="Cell_Envelope_Struct_Comp"/>
</dbReference>
<protein>
    <recommendedName>
        <fullName evidence="3">SLH domain-containing protein</fullName>
    </recommendedName>
</protein>
<accession>A0A9C7GAK3</accession>